<evidence type="ECO:0000313" key="2">
    <source>
        <dbReference type="EMBL" id="OGL52659.1"/>
    </source>
</evidence>
<dbReference type="InterPro" id="IPR036188">
    <property type="entry name" value="FAD/NAD-bd_sf"/>
</dbReference>
<name>A0A1F7SFW7_9BACT</name>
<protein>
    <recommendedName>
        <fullName evidence="1">FAD-binding domain-containing protein</fullName>
    </recommendedName>
</protein>
<sequence>MDCDVIISGGGPSGLMAAKRCAELGLKIVLVDLKKEIYRYTRPCCAMWMIEPNYHNENYSFQGDKIIFHKNNFSVPYKGAIRDLKRSVRISTKGKAVIMEKKDSAVARVIDKETLLKGLFEDVSRAGVKFQSQTVSAGAEENGKGVRLKTIRSGKTSWISGRFLLAADGVNSKIVESLGLNKNRKVIFDTSVVSYHMVNVKTPYDDSWVRFTGTDFTGVGGGSMLPKPVKDEKEPCVEVYAPPVNFKKISEKDVMKRFFEHPVVKDWFGEAKIIERFACRWTVWTPIGKPAIGKIILVGDSAAFQEVENQGALMCGFRAANAVRDELEGKKGFEDYNRFWQEFFEFNDRKKVEESCRGAWFRNLNDEEIDYLYSLLEGEYIDGYINHFESGSKLLQILNKKIDKIKKERPEIAKLMQSFYNLAPEDFFS</sequence>
<dbReference type="Gene3D" id="3.50.50.60">
    <property type="entry name" value="FAD/NAD(P)-binding domain"/>
    <property type="match status" value="1"/>
</dbReference>
<dbReference type="SUPFAM" id="SSF51905">
    <property type="entry name" value="FAD/NAD(P)-binding domain"/>
    <property type="match status" value="1"/>
</dbReference>
<dbReference type="AlphaFoldDB" id="A0A1F7SFW7"/>
<dbReference type="EMBL" id="MGDI01000031">
    <property type="protein sequence ID" value="OGL52659.1"/>
    <property type="molecule type" value="Genomic_DNA"/>
</dbReference>
<dbReference type="Pfam" id="PF01494">
    <property type="entry name" value="FAD_binding_3"/>
    <property type="match status" value="1"/>
</dbReference>
<dbReference type="PANTHER" id="PTHR42685:SF22">
    <property type="entry name" value="CONDITIONED MEDIUM FACTOR RECEPTOR 1"/>
    <property type="match status" value="1"/>
</dbReference>
<dbReference type="PRINTS" id="PR00420">
    <property type="entry name" value="RNGMNOXGNASE"/>
</dbReference>
<dbReference type="STRING" id="1817883.A3G31_11930"/>
<evidence type="ECO:0000259" key="1">
    <source>
        <dbReference type="Pfam" id="PF01494"/>
    </source>
</evidence>
<feature type="domain" description="FAD-binding" evidence="1">
    <location>
        <begin position="2"/>
        <end position="209"/>
    </location>
</feature>
<evidence type="ECO:0000313" key="3">
    <source>
        <dbReference type="Proteomes" id="UP000178082"/>
    </source>
</evidence>
<proteinExistence type="predicted"/>
<gene>
    <name evidence="2" type="ORF">A3G31_11930</name>
</gene>
<organism evidence="2 3">
    <name type="scientific">Candidatus Schekmanbacteria bacterium RIFCSPLOWO2_12_FULL_38_15</name>
    <dbReference type="NCBI Taxonomy" id="1817883"/>
    <lineage>
        <taxon>Bacteria</taxon>
        <taxon>Candidatus Schekmaniibacteriota</taxon>
    </lineage>
</organism>
<dbReference type="GO" id="GO:0071949">
    <property type="term" value="F:FAD binding"/>
    <property type="evidence" value="ECO:0007669"/>
    <property type="project" value="InterPro"/>
</dbReference>
<reference evidence="2 3" key="1">
    <citation type="journal article" date="2016" name="Nat. Commun.">
        <title>Thousands of microbial genomes shed light on interconnected biogeochemical processes in an aquifer system.</title>
        <authorList>
            <person name="Anantharaman K."/>
            <person name="Brown C.T."/>
            <person name="Hug L.A."/>
            <person name="Sharon I."/>
            <person name="Castelle C.J."/>
            <person name="Probst A.J."/>
            <person name="Thomas B.C."/>
            <person name="Singh A."/>
            <person name="Wilkins M.J."/>
            <person name="Karaoz U."/>
            <person name="Brodie E.L."/>
            <person name="Williams K.H."/>
            <person name="Hubbard S.S."/>
            <person name="Banfield J.F."/>
        </authorList>
    </citation>
    <scope>NUCLEOTIDE SEQUENCE [LARGE SCALE GENOMIC DNA]</scope>
</reference>
<dbReference type="InterPro" id="IPR050407">
    <property type="entry name" value="Geranylgeranyl_reductase"/>
</dbReference>
<accession>A0A1F7SFW7</accession>
<comment type="caution">
    <text evidence="2">The sequence shown here is derived from an EMBL/GenBank/DDBJ whole genome shotgun (WGS) entry which is preliminary data.</text>
</comment>
<dbReference type="PANTHER" id="PTHR42685">
    <property type="entry name" value="GERANYLGERANYL DIPHOSPHATE REDUCTASE"/>
    <property type="match status" value="1"/>
</dbReference>
<dbReference type="InterPro" id="IPR002938">
    <property type="entry name" value="FAD-bd"/>
</dbReference>
<dbReference type="Proteomes" id="UP000178082">
    <property type="component" value="Unassembled WGS sequence"/>
</dbReference>